<dbReference type="Proteomes" id="UP000219565">
    <property type="component" value="Unassembled WGS sequence"/>
</dbReference>
<reference evidence="2 3" key="1">
    <citation type="submission" date="2017-09" db="EMBL/GenBank/DDBJ databases">
        <authorList>
            <person name="Ehlers B."/>
            <person name="Leendertz F.H."/>
        </authorList>
    </citation>
    <scope>NUCLEOTIDE SEQUENCE [LARGE SCALE GENOMIC DNA]</scope>
    <source>
        <strain evidence="2 3">DSM 45537</strain>
    </source>
</reference>
<organism evidence="2 3">
    <name type="scientific">Nocardia amikacinitolerans</name>
    <dbReference type="NCBI Taxonomy" id="756689"/>
    <lineage>
        <taxon>Bacteria</taxon>
        <taxon>Bacillati</taxon>
        <taxon>Actinomycetota</taxon>
        <taxon>Actinomycetes</taxon>
        <taxon>Mycobacteriales</taxon>
        <taxon>Nocardiaceae</taxon>
        <taxon>Nocardia</taxon>
    </lineage>
</organism>
<dbReference type="EMBL" id="OBEG01000002">
    <property type="protein sequence ID" value="SNY80533.1"/>
    <property type="molecule type" value="Genomic_DNA"/>
</dbReference>
<keyword evidence="1" id="KW-0812">Transmembrane</keyword>
<evidence type="ECO:0000313" key="2">
    <source>
        <dbReference type="EMBL" id="SNY80533.1"/>
    </source>
</evidence>
<sequence>MIDHPDQSSLPFVASMTTRINRHAAAYASEIAEHLATAHDHRPEQLLLDSFNTHVETVLTSYDPPSVRRRGDSLVFADSYAEARSPLPGARRPNDVPVEFLAALLAAEVEFRGPLRLSRTQNTMLARVYERLGECLSATGLPGHATLAFGRATGLHRQNEDEDAADRCGLARARAQCRARHPRWRRIGGQLSDLLCGYGYRPFRLLMWMLLQLLLFTVAISWLADTALHSSLYLCLINFLNPAGMGDTEAVGRTGRALLVVESYAGTVSMSVFFALLVRRWFRL</sequence>
<keyword evidence="3" id="KW-1185">Reference proteome</keyword>
<keyword evidence="1" id="KW-0472">Membrane</keyword>
<evidence type="ECO:0000313" key="3">
    <source>
        <dbReference type="Proteomes" id="UP000219565"/>
    </source>
</evidence>
<proteinExistence type="predicted"/>
<dbReference type="AlphaFoldDB" id="A0A285L7U1"/>
<protein>
    <recommendedName>
        <fullName evidence="4">Ion channel</fullName>
    </recommendedName>
</protein>
<feature type="transmembrane region" description="Helical" evidence="1">
    <location>
        <begin position="257"/>
        <end position="278"/>
    </location>
</feature>
<dbReference type="RefSeq" id="WP_097244785.1">
    <property type="nucleotide sequence ID" value="NZ_OBEG01000002.1"/>
</dbReference>
<dbReference type="OrthoDB" id="3684975at2"/>
<accession>A0A285L7U1</accession>
<evidence type="ECO:0008006" key="4">
    <source>
        <dbReference type="Google" id="ProtNLM"/>
    </source>
</evidence>
<name>A0A285L7U1_9NOCA</name>
<keyword evidence="1" id="KW-1133">Transmembrane helix</keyword>
<feature type="transmembrane region" description="Helical" evidence="1">
    <location>
        <begin position="205"/>
        <end position="224"/>
    </location>
</feature>
<gene>
    <name evidence="2" type="ORF">SAMN04244553_2104</name>
</gene>
<evidence type="ECO:0000256" key="1">
    <source>
        <dbReference type="SAM" id="Phobius"/>
    </source>
</evidence>